<keyword evidence="3" id="KW-1185">Reference proteome</keyword>
<dbReference type="Pfam" id="PF21828">
    <property type="entry name" value="DUF6888"/>
    <property type="match status" value="1"/>
</dbReference>
<evidence type="ECO:0000313" key="3">
    <source>
        <dbReference type="Proteomes" id="UP001526143"/>
    </source>
</evidence>
<dbReference type="EMBL" id="JAOWRF010000133">
    <property type="protein sequence ID" value="MCV3213549.1"/>
    <property type="molecule type" value="Genomic_DNA"/>
</dbReference>
<gene>
    <name evidence="2" type="ORF">OGM63_08425</name>
</gene>
<dbReference type="InterPro" id="IPR054181">
    <property type="entry name" value="DUF6888"/>
</dbReference>
<protein>
    <recommendedName>
        <fullName evidence="1">DUF6888 domain-containing protein</fullName>
    </recommendedName>
</protein>
<evidence type="ECO:0000313" key="2">
    <source>
        <dbReference type="EMBL" id="MCV3213549.1"/>
    </source>
</evidence>
<organism evidence="2 3">
    <name type="scientific">Plectonema radiosum NIES-515</name>
    <dbReference type="NCBI Taxonomy" id="2986073"/>
    <lineage>
        <taxon>Bacteria</taxon>
        <taxon>Bacillati</taxon>
        <taxon>Cyanobacteriota</taxon>
        <taxon>Cyanophyceae</taxon>
        <taxon>Oscillatoriophycideae</taxon>
        <taxon>Oscillatoriales</taxon>
        <taxon>Microcoleaceae</taxon>
        <taxon>Plectonema</taxon>
    </lineage>
</organism>
<sequence length="61" mass="7147">MRNPTAAQLESLYRLCHLLTNLMFQPIHIVRLDERTLNLFILAGRNEEIEFEVKLDGSFES</sequence>
<proteinExistence type="predicted"/>
<comment type="caution">
    <text evidence="2">The sequence shown here is derived from an EMBL/GenBank/DDBJ whole genome shotgun (WGS) entry which is preliminary data.</text>
</comment>
<dbReference type="Proteomes" id="UP001526143">
    <property type="component" value="Unassembled WGS sequence"/>
</dbReference>
<dbReference type="RefSeq" id="WP_263745064.1">
    <property type="nucleotide sequence ID" value="NZ_JAOWRF010000133.1"/>
</dbReference>
<accession>A0ABT3AY57</accession>
<evidence type="ECO:0000259" key="1">
    <source>
        <dbReference type="Pfam" id="PF21828"/>
    </source>
</evidence>
<feature type="domain" description="DUF6888" evidence="1">
    <location>
        <begin position="4"/>
        <end position="59"/>
    </location>
</feature>
<reference evidence="2 3" key="1">
    <citation type="submission" date="2022-10" db="EMBL/GenBank/DDBJ databases">
        <title>Identification of biosynthetic pathway for the production of the potent trypsin inhibitor radiosumin.</title>
        <authorList>
            <person name="Fewer D.P."/>
            <person name="Delbaje E."/>
            <person name="Ouyang X."/>
            <person name="Agostino P.D."/>
            <person name="Wahlsten M."/>
            <person name="Jokela J."/>
            <person name="Permi P."/>
            <person name="Haapaniemi E."/>
            <person name="Koistinen H."/>
        </authorList>
    </citation>
    <scope>NUCLEOTIDE SEQUENCE [LARGE SCALE GENOMIC DNA]</scope>
    <source>
        <strain evidence="2 3">NIES-515</strain>
    </source>
</reference>
<name>A0ABT3AY57_9CYAN</name>